<dbReference type="SUPFAM" id="SSF55753">
    <property type="entry name" value="Actin depolymerizing proteins"/>
    <property type="match status" value="1"/>
</dbReference>
<protein>
    <submittedName>
        <fullName evidence="5">Non-muscle cofilin 1-like</fullName>
    </submittedName>
</protein>
<dbReference type="PRINTS" id="PR00006">
    <property type="entry name" value="COFILIN"/>
</dbReference>
<feature type="domain" description="ADF-H" evidence="3">
    <location>
        <begin position="2"/>
        <end position="147"/>
    </location>
</feature>
<sequence>MASGVKVCDEVKAIVNEMKVVKNDADSSERIRIVVFEISEGFIKIEKIYRQKDFKPGDDVYKFFLTLLDKNQCRYLLYDCHFETKESSKKEELVFVMWASENAPIKAKMQYASSKDSLKKVLSGTKHMLEMNDLSDYGSRELFAARMGSTVASLEGHSV</sequence>
<dbReference type="RefSeq" id="XP_013861428.1">
    <property type="nucleotide sequence ID" value="XM_014005974.1"/>
</dbReference>
<keyword evidence="2" id="KW-0009">Actin-binding</keyword>
<reference evidence="5" key="1">
    <citation type="submission" date="2025-08" db="UniProtKB">
        <authorList>
            <consortium name="RefSeq"/>
        </authorList>
    </citation>
    <scope>IDENTIFICATION</scope>
    <source>
        <strain evidence="5">Quisiro</strain>
        <tissue evidence="5">Liver</tissue>
    </source>
</reference>
<dbReference type="InterPro" id="IPR029006">
    <property type="entry name" value="ADF-H/Gelsolin-like_dom_sf"/>
</dbReference>
<dbReference type="CDD" id="cd11286">
    <property type="entry name" value="ADF_cofilin_like"/>
    <property type="match status" value="1"/>
</dbReference>
<dbReference type="GeneID" id="106515915"/>
<dbReference type="STRING" id="52670.A0A2I4B130"/>
<dbReference type="InterPro" id="IPR002108">
    <property type="entry name" value="ADF-H"/>
</dbReference>
<evidence type="ECO:0000313" key="4">
    <source>
        <dbReference type="Proteomes" id="UP000192220"/>
    </source>
</evidence>
<proteinExistence type="inferred from homology"/>
<dbReference type="CTD" id="406738"/>
<accession>A0A2I4B130</accession>
<evidence type="ECO:0000256" key="1">
    <source>
        <dbReference type="ARBA" id="ARBA00006844"/>
    </source>
</evidence>
<keyword evidence="4" id="KW-1185">Reference proteome</keyword>
<dbReference type="GO" id="GO:0015629">
    <property type="term" value="C:actin cytoskeleton"/>
    <property type="evidence" value="ECO:0007669"/>
    <property type="project" value="InterPro"/>
</dbReference>
<name>A0A2I4B130_AUSLI</name>
<dbReference type="SMART" id="SM00102">
    <property type="entry name" value="ADF"/>
    <property type="match status" value="1"/>
</dbReference>
<dbReference type="InParanoid" id="A0A2I4B130"/>
<dbReference type="KEGG" id="alim:106515915"/>
<dbReference type="InterPro" id="IPR017904">
    <property type="entry name" value="ADF/Cofilin"/>
</dbReference>
<dbReference type="PANTHER" id="PTHR11913">
    <property type="entry name" value="COFILIN-RELATED"/>
    <property type="match status" value="1"/>
</dbReference>
<dbReference type="GO" id="GO:0030042">
    <property type="term" value="P:actin filament depolymerization"/>
    <property type="evidence" value="ECO:0007669"/>
    <property type="project" value="InterPro"/>
</dbReference>
<dbReference type="Gene3D" id="3.40.20.10">
    <property type="entry name" value="Severin"/>
    <property type="match status" value="1"/>
</dbReference>
<organism evidence="4 5">
    <name type="scientific">Austrofundulus limnaeus</name>
    <name type="common">Annual killifish</name>
    <dbReference type="NCBI Taxonomy" id="52670"/>
    <lineage>
        <taxon>Eukaryota</taxon>
        <taxon>Metazoa</taxon>
        <taxon>Chordata</taxon>
        <taxon>Craniata</taxon>
        <taxon>Vertebrata</taxon>
        <taxon>Euteleostomi</taxon>
        <taxon>Actinopterygii</taxon>
        <taxon>Neopterygii</taxon>
        <taxon>Teleostei</taxon>
        <taxon>Neoteleostei</taxon>
        <taxon>Acanthomorphata</taxon>
        <taxon>Ovalentaria</taxon>
        <taxon>Atherinomorphae</taxon>
        <taxon>Cyprinodontiformes</taxon>
        <taxon>Rivulidae</taxon>
        <taxon>Austrofundulus</taxon>
    </lineage>
</organism>
<dbReference type="GO" id="GO:0003779">
    <property type="term" value="F:actin binding"/>
    <property type="evidence" value="ECO:0007669"/>
    <property type="project" value="UniProtKB-KW"/>
</dbReference>
<dbReference type="OrthoDB" id="10249245at2759"/>
<comment type="similarity">
    <text evidence="1">Belongs to the actin-binding proteins ADF family.</text>
</comment>
<evidence type="ECO:0000313" key="5">
    <source>
        <dbReference type="RefSeq" id="XP_013861428.1"/>
    </source>
</evidence>
<dbReference type="Proteomes" id="UP000192220">
    <property type="component" value="Unplaced"/>
</dbReference>
<dbReference type="Pfam" id="PF00241">
    <property type="entry name" value="Cofilin_ADF"/>
    <property type="match status" value="1"/>
</dbReference>
<evidence type="ECO:0000256" key="2">
    <source>
        <dbReference type="ARBA" id="ARBA00023203"/>
    </source>
</evidence>
<dbReference type="AlphaFoldDB" id="A0A2I4B130"/>
<evidence type="ECO:0000259" key="3">
    <source>
        <dbReference type="PROSITE" id="PS51263"/>
    </source>
</evidence>
<dbReference type="PROSITE" id="PS51263">
    <property type="entry name" value="ADF_H"/>
    <property type="match status" value="1"/>
</dbReference>
<gene>
    <name evidence="5" type="primary">cfl1l</name>
</gene>